<gene>
    <name evidence="3" type="ORF">SLS56_003565</name>
</gene>
<evidence type="ECO:0000256" key="1">
    <source>
        <dbReference type="SAM" id="MobiDB-lite"/>
    </source>
</evidence>
<feature type="transmembrane region" description="Helical" evidence="2">
    <location>
        <begin position="854"/>
        <end position="875"/>
    </location>
</feature>
<feature type="compositionally biased region" description="Low complexity" evidence="1">
    <location>
        <begin position="185"/>
        <end position="199"/>
    </location>
</feature>
<keyword evidence="4" id="KW-1185">Reference proteome</keyword>
<name>A0ABR3SYR3_9PEZI</name>
<organism evidence="3 4">
    <name type="scientific">Neofusicoccum ribis</name>
    <dbReference type="NCBI Taxonomy" id="45134"/>
    <lineage>
        <taxon>Eukaryota</taxon>
        <taxon>Fungi</taxon>
        <taxon>Dikarya</taxon>
        <taxon>Ascomycota</taxon>
        <taxon>Pezizomycotina</taxon>
        <taxon>Dothideomycetes</taxon>
        <taxon>Dothideomycetes incertae sedis</taxon>
        <taxon>Botryosphaeriales</taxon>
        <taxon>Botryosphaeriaceae</taxon>
        <taxon>Neofusicoccum</taxon>
    </lineage>
</organism>
<feature type="compositionally biased region" description="Basic and acidic residues" evidence="1">
    <location>
        <begin position="1"/>
        <end position="10"/>
    </location>
</feature>
<feature type="compositionally biased region" description="Polar residues" evidence="1">
    <location>
        <begin position="220"/>
        <end position="229"/>
    </location>
</feature>
<keyword evidence="2" id="KW-1133">Transmembrane helix</keyword>
<feature type="compositionally biased region" description="Low complexity" evidence="1">
    <location>
        <begin position="11"/>
        <end position="68"/>
    </location>
</feature>
<feature type="region of interest" description="Disordered" evidence="1">
    <location>
        <begin position="1017"/>
        <end position="1048"/>
    </location>
</feature>
<evidence type="ECO:0008006" key="5">
    <source>
        <dbReference type="Google" id="ProtNLM"/>
    </source>
</evidence>
<feature type="transmembrane region" description="Helical" evidence="2">
    <location>
        <begin position="292"/>
        <end position="316"/>
    </location>
</feature>
<evidence type="ECO:0000313" key="3">
    <source>
        <dbReference type="EMBL" id="KAL1632487.1"/>
    </source>
</evidence>
<evidence type="ECO:0000313" key="4">
    <source>
        <dbReference type="Proteomes" id="UP001521116"/>
    </source>
</evidence>
<feature type="region of interest" description="Disordered" evidence="1">
    <location>
        <begin position="106"/>
        <end position="156"/>
    </location>
</feature>
<keyword evidence="2" id="KW-0472">Membrane</keyword>
<feature type="compositionally biased region" description="Low complexity" evidence="1">
    <location>
        <begin position="113"/>
        <end position="122"/>
    </location>
</feature>
<feature type="region of interest" description="Disordered" evidence="1">
    <location>
        <begin position="1"/>
        <end position="74"/>
    </location>
</feature>
<protein>
    <recommendedName>
        <fullName evidence="5">Mcm2 3 5 family protein</fullName>
    </recommendedName>
</protein>
<feature type="transmembrane region" description="Helical" evidence="2">
    <location>
        <begin position="402"/>
        <end position="422"/>
    </location>
</feature>
<comment type="caution">
    <text evidence="3">The sequence shown here is derived from an EMBL/GenBank/DDBJ whole genome shotgun (WGS) entry which is preliminary data.</text>
</comment>
<evidence type="ECO:0000256" key="2">
    <source>
        <dbReference type="SAM" id="Phobius"/>
    </source>
</evidence>
<dbReference type="Proteomes" id="UP001521116">
    <property type="component" value="Unassembled WGS sequence"/>
</dbReference>
<dbReference type="EMBL" id="JAJVDC020000029">
    <property type="protein sequence ID" value="KAL1632487.1"/>
    <property type="molecule type" value="Genomic_DNA"/>
</dbReference>
<proteinExistence type="predicted"/>
<keyword evidence="2" id="KW-0812">Transmembrane</keyword>
<feature type="region of interest" description="Disordered" evidence="1">
    <location>
        <begin position="171"/>
        <end position="252"/>
    </location>
</feature>
<accession>A0ABR3SYR3</accession>
<reference evidence="3 4" key="1">
    <citation type="submission" date="2024-02" db="EMBL/GenBank/DDBJ databases">
        <title>De novo assembly and annotation of 12 fungi associated with fruit tree decline syndrome in Ontario, Canada.</title>
        <authorList>
            <person name="Sulman M."/>
            <person name="Ellouze W."/>
            <person name="Ilyukhin E."/>
        </authorList>
    </citation>
    <scope>NUCLEOTIDE SEQUENCE [LARGE SCALE GENOMIC DNA]</scope>
    <source>
        <strain evidence="3 4">M1-105</strain>
    </source>
</reference>
<sequence length="1128" mass="119981">MASHQPDRIDTTSAAATAAADPTSSSRGSTPASAALPTASSSAAGTPISPSIPESALARATSSASRFSKISQGTRRSRFVEALDHDDDIDVNYETGSFRGRPSSVFPADRRSVASSVAAPSIRARRRSRSSSLGVETPASATAGRGLPPDNDALLGGEVPAAAAAGGRRQVSFNFPLPPHSASSGPDTPAGTGTPTTPGYNERTGVSSNPFSDVYGADTPTKSRSTTSLIGEGYGGGGYEGERSKGGVGVDAKEGAPMPSPKLAYFFERNPQQGFVPTVACPARRHFFRTKWVTSSIILISIYATVVSGLFLVVALRGPEWTMIRSNGSLTPSNASLLTAILAKTIELSFGSSIIAFLGQVLSRRSLSVRGSGKGVTLAEMSMRNWIGSPGYMISNFETVRYALFSILGLMSFIAAIVATLYTSASDALVQPQLKLGALESKILKADIVTEFANHMYLGYKCETPIPIKEDETYRNATCLDISYAAQAYHDYQRFLSEWDFRAKNKSTGIEKENRVPGYSQYKSEIQVNGTWLDVTATEWNGHIINNVSLAMPHAGVLQASKDERNEILQPEELGGLGAYTLTASVPSPVIHVLCANMNRSELAPIVYTAWNYSEELDAPTWPEQIDFLSANSSVNSTVVDDLFGWGKNGQTAPIFSRFPAEYNTVLNQTFFYGRESIYLLGRDGDSDVERYSVCQLKASLTANCSTLYQAAQEGSSLSSRCDPEEDSMAYIHSDPGVASGSATVSLNWPWIGTEWANSLSLNAGISDGRASIARLLTQLIIKEPKLQTDRPSLAETLAVLAGSTLLMSTQDAQMDMSWSHDESILLTPETTNFNATIRERTYASGPTGEPQKLFFLVLAAAFVTNVLCLAYFIFHRGLVTDFSEPPNLFSLAVNSPPAAAMAGSCGGGPAGPQWNCQWFIGESGGHLFVVPKEAVPAVVAARGNMGDAWRVEEEASWPVQHHDGGVTMLPDQHHQYYYGQLPGGSHAPLAISTATARAAAPGPDAGWMQKLKQRFSTGPAAYPGSPDTPSSATPRRPGGPPASAWSNHRAFGATTTEYMPALNPGGGAGSPDGGLYPVSTRGTAWTGASSAYEMGRVGTMGPQQQQVGGGGSISRAYSKLSRKKTFL</sequence>